<dbReference type="RefSeq" id="WP_126702038.1">
    <property type="nucleotide sequence ID" value="NZ_RWKW01000099.1"/>
</dbReference>
<reference evidence="3 4" key="1">
    <citation type="submission" date="2018-12" db="EMBL/GenBank/DDBJ databases">
        <title>Mesorhizobium carbonis sp. nov., isolated from coal mine water.</title>
        <authorList>
            <person name="Xin W."/>
            <person name="Xu Z."/>
            <person name="Xiang F."/>
            <person name="Zhang J."/>
            <person name="Xi L."/>
            <person name="Liu J."/>
        </authorList>
    </citation>
    <scope>NUCLEOTIDE SEQUENCE [LARGE SCALE GENOMIC DNA]</scope>
    <source>
        <strain evidence="3 4">B2.3</strain>
    </source>
</reference>
<dbReference type="EMBL" id="RWKW01000099">
    <property type="protein sequence ID" value="RST83895.1"/>
    <property type="molecule type" value="Genomic_DNA"/>
</dbReference>
<name>A0A429YR36_9HYPH</name>
<dbReference type="CDD" id="cd13672">
    <property type="entry name" value="PBP2_TRAP_Siap"/>
    <property type="match status" value="1"/>
</dbReference>
<comment type="caution">
    <text evidence="3">The sequence shown here is derived from an EMBL/GenBank/DDBJ whole genome shotgun (WGS) entry which is preliminary data.</text>
</comment>
<dbReference type="GO" id="GO:0055085">
    <property type="term" value="P:transmembrane transport"/>
    <property type="evidence" value="ECO:0007669"/>
    <property type="project" value="InterPro"/>
</dbReference>
<dbReference type="PANTHER" id="PTHR33376">
    <property type="match status" value="1"/>
</dbReference>
<evidence type="ECO:0000256" key="2">
    <source>
        <dbReference type="SAM" id="SignalP"/>
    </source>
</evidence>
<accession>A0A429YR36</accession>
<dbReference type="PANTHER" id="PTHR33376:SF4">
    <property type="entry name" value="SIALIC ACID-BINDING PERIPLASMIC PROTEIN SIAP"/>
    <property type="match status" value="1"/>
</dbReference>
<protein>
    <submittedName>
        <fullName evidence="3">C4-dicarboxylate ABC transporter</fullName>
    </submittedName>
</protein>
<dbReference type="InterPro" id="IPR038404">
    <property type="entry name" value="TRAP_DctP_sf"/>
</dbReference>
<dbReference type="OrthoDB" id="9803763at2"/>
<dbReference type="InterPro" id="IPR018389">
    <property type="entry name" value="DctP_fam"/>
</dbReference>
<keyword evidence="4" id="KW-1185">Reference proteome</keyword>
<dbReference type="AlphaFoldDB" id="A0A429YR36"/>
<evidence type="ECO:0000256" key="1">
    <source>
        <dbReference type="ARBA" id="ARBA00022729"/>
    </source>
</evidence>
<dbReference type="Proteomes" id="UP000278398">
    <property type="component" value="Unassembled WGS sequence"/>
</dbReference>
<proteinExistence type="predicted"/>
<keyword evidence="1 2" id="KW-0732">Signal</keyword>
<feature type="signal peptide" evidence="2">
    <location>
        <begin position="1"/>
        <end position="24"/>
    </location>
</feature>
<dbReference type="Gene3D" id="3.40.190.170">
    <property type="entry name" value="Bacterial extracellular solute-binding protein, family 7"/>
    <property type="match status" value="1"/>
</dbReference>
<dbReference type="NCBIfam" id="NF037995">
    <property type="entry name" value="TRAP_S1"/>
    <property type="match status" value="1"/>
</dbReference>
<sequence length="326" mass="35628">MSFHAIRSIAAGAMLLAGAAGASAQSKIELIFPDVNSPDVPRSVAMTEIFATEIGDEFDFKPYFNGTLFKQGTELTAIQRGNAQMALLPPSDFAKQAPEFDILGAAYVIRDEAHLKAVFDSEVGDQFRQIAREKLGVEILAPAYYGTRHLNLRGDKQINTPADMAGIKLRMPGGESWQFLGEAIGANPIPIAYSELYTSLQTGVVDAQDNPLPNNKAMKFHEVTDQIVLTGHNVGFGILIVSSKVFDALSPEQQERMRMAAKKAFDSSNAEYLKQEAELVAFFEGEGLKVYTPDVKAFQDFAQKKYQESPLSASWPEGALDKINAL</sequence>
<dbReference type="Pfam" id="PF03480">
    <property type="entry name" value="DctP"/>
    <property type="match status" value="1"/>
</dbReference>
<evidence type="ECO:0000313" key="4">
    <source>
        <dbReference type="Proteomes" id="UP000278398"/>
    </source>
</evidence>
<evidence type="ECO:0000313" key="3">
    <source>
        <dbReference type="EMBL" id="RST83895.1"/>
    </source>
</evidence>
<feature type="chain" id="PRO_5019408701" evidence="2">
    <location>
        <begin position="25"/>
        <end position="326"/>
    </location>
</feature>
<organism evidence="3 4">
    <name type="scientific">Aquibium carbonis</name>
    <dbReference type="NCBI Taxonomy" id="2495581"/>
    <lineage>
        <taxon>Bacteria</taxon>
        <taxon>Pseudomonadati</taxon>
        <taxon>Pseudomonadota</taxon>
        <taxon>Alphaproteobacteria</taxon>
        <taxon>Hyphomicrobiales</taxon>
        <taxon>Phyllobacteriaceae</taxon>
        <taxon>Aquibium</taxon>
    </lineage>
</organism>
<gene>
    <name evidence="3" type="ORF">EJC49_21795</name>
</gene>